<dbReference type="InterPro" id="IPR047211">
    <property type="entry name" value="POXB-like"/>
</dbReference>
<dbReference type="FunFam" id="3.40.50.970:FF:000007">
    <property type="entry name" value="Acetolactate synthase"/>
    <property type="match status" value="1"/>
</dbReference>
<gene>
    <name evidence="7" type="ORF">IQ17_06767</name>
</gene>
<dbReference type="NCBIfam" id="NF006129">
    <property type="entry name" value="PRK08273.1"/>
    <property type="match status" value="1"/>
</dbReference>
<dbReference type="CDD" id="cd02014">
    <property type="entry name" value="TPP_POX"/>
    <property type="match status" value="1"/>
</dbReference>
<reference evidence="7 8" key="1">
    <citation type="journal article" date="2015" name="Stand. Genomic Sci.">
        <title>Genomic Encyclopedia of Bacterial and Archaeal Type Strains, Phase III: the genomes of soil and plant-associated and newly described type strains.</title>
        <authorList>
            <person name="Whitman W.B."/>
            <person name="Woyke T."/>
            <person name="Klenk H.P."/>
            <person name="Zhou Y."/>
            <person name="Lilburn T.G."/>
            <person name="Beck B.J."/>
            <person name="De Vos P."/>
            <person name="Vandamme P."/>
            <person name="Eisen J.A."/>
            <person name="Garrity G."/>
            <person name="Hugenholtz P."/>
            <person name="Kyrpides N.C."/>
        </authorList>
    </citation>
    <scope>NUCLEOTIDE SEQUENCE [LARGE SCALE GENOMIC DNA]</scope>
    <source>
        <strain evidence="7 8">CGMCC 1.10947</strain>
    </source>
</reference>
<dbReference type="Gene3D" id="3.40.50.970">
    <property type="match status" value="2"/>
</dbReference>
<dbReference type="Pfam" id="PF00205">
    <property type="entry name" value="TPP_enzyme_M"/>
    <property type="match status" value="1"/>
</dbReference>
<dbReference type="InterPro" id="IPR047212">
    <property type="entry name" value="TPP_POXB-like"/>
</dbReference>
<dbReference type="InterPro" id="IPR000399">
    <property type="entry name" value="TPP-bd_CS"/>
</dbReference>
<accession>A0A562KFX1</accession>
<dbReference type="SUPFAM" id="SSF52518">
    <property type="entry name" value="Thiamin diphosphate-binding fold (THDP-binding)"/>
    <property type="match status" value="2"/>
</dbReference>
<protein>
    <submittedName>
        <fullName evidence="7">Pyruvate dehydrogenase (Quinone)</fullName>
    </submittedName>
</protein>
<dbReference type="InterPro" id="IPR011766">
    <property type="entry name" value="TPP_enzyme_TPP-bd"/>
</dbReference>
<keyword evidence="7" id="KW-0670">Pyruvate</keyword>
<evidence type="ECO:0000256" key="3">
    <source>
        <dbReference type="RuleBase" id="RU362132"/>
    </source>
</evidence>
<keyword evidence="8" id="KW-1185">Reference proteome</keyword>
<dbReference type="Gene3D" id="3.40.50.1220">
    <property type="entry name" value="TPP-binding domain"/>
    <property type="match status" value="1"/>
</dbReference>
<dbReference type="InterPro" id="IPR047210">
    <property type="entry name" value="TPP_PYR_POXB-like"/>
</dbReference>
<evidence type="ECO:0000259" key="4">
    <source>
        <dbReference type="Pfam" id="PF00205"/>
    </source>
</evidence>
<dbReference type="CDD" id="cd07039">
    <property type="entry name" value="TPP_PYR_POX"/>
    <property type="match status" value="1"/>
</dbReference>
<dbReference type="SUPFAM" id="SSF52467">
    <property type="entry name" value="DHS-like NAD/FAD-binding domain"/>
    <property type="match status" value="1"/>
</dbReference>
<dbReference type="AlphaFoldDB" id="A0A562KFX1"/>
<comment type="similarity">
    <text evidence="1 3">Belongs to the TPP enzyme family.</text>
</comment>
<organism evidence="7 8">
    <name type="scientific">Bradyrhizobium daqingense</name>
    <dbReference type="NCBI Taxonomy" id="993502"/>
    <lineage>
        <taxon>Bacteria</taxon>
        <taxon>Pseudomonadati</taxon>
        <taxon>Pseudomonadota</taxon>
        <taxon>Alphaproteobacteria</taxon>
        <taxon>Hyphomicrobiales</taxon>
        <taxon>Nitrobacteraceae</taxon>
        <taxon>Bradyrhizobium</taxon>
    </lineage>
</organism>
<proteinExistence type="inferred from homology"/>
<dbReference type="GO" id="GO:0030976">
    <property type="term" value="F:thiamine pyrophosphate binding"/>
    <property type="evidence" value="ECO:0007669"/>
    <property type="project" value="InterPro"/>
</dbReference>
<feature type="domain" description="Thiamine pyrophosphate enzyme central" evidence="4">
    <location>
        <begin position="231"/>
        <end position="361"/>
    </location>
</feature>
<feature type="domain" description="Thiamine pyrophosphate enzyme N-terminal TPP-binding" evidence="6">
    <location>
        <begin position="37"/>
        <end position="154"/>
    </location>
</feature>
<evidence type="ECO:0000313" key="7">
    <source>
        <dbReference type="EMBL" id="TWH94310.1"/>
    </source>
</evidence>
<dbReference type="GO" id="GO:0003824">
    <property type="term" value="F:catalytic activity"/>
    <property type="evidence" value="ECO:0007669"/>
    <property type="project" value="InterPro"/>
</dbReference>
<dbReference type="InterPro" id="IPR012001">
    <property type="entry name" value="Thiamin_PyroP_enz_TPP-bd_dom"/>
</dbReference>
<dbReference type="PANTHER" id="PTHR42981">
    <property type="entry name" value="PYRUVATE DEHYDROGENASE [UBIQUINONE]"/>
    <property type="match status" value="1"/>
</dbReference>
<dbReference type="InterPro" id="IPR029061">
    <property type="entry name" value="THDP-binding"/>
</dbReference>
<evidence type="ECO:0000313" key="8">
    <source>
        <dbReference type="Proteomes" id="UP000317176"/>
    </source>
</evidence>
<dbReference type="PANTHER" id="PTHR42981:SF2">
    <property type="entry name" value="PYRUVATE DEHYDROGENASE [UBIQUINONE]"/>
    <property type="match status" value="1"/>
</dbReference>
<dbReference type="Pfam" id="PF02775">
    <property type="entry name" value="TPP_enzyme_C"/>
    <property type="match status" value="1"/>
</dbReference>
<dbReference type="EMBL" id="VLKL01000036">
    <property type="protein sequence ID" value="TWH94310.1"/>
    <property type="molecule type" value="Genomic_DNA"/>
</dbReference>
<evidence type="ECO:0000259" key="6">
    <source>
        <dbReference type="Pfam" id="PF02776"/>
    </source>
</evidence>
<comment type="caution">
    <text evidence="7">The sequence shown here is derived from an EMBL/GenBank/DDBJ whole genome shotgun (WGS) entry which is preliminary data.</text>
</comment>
<evidence type="ECO:0000256" key="2">
    <source>
        <dbReference type="ARBA" id="ARBA00023052"/>
    </source>
</evidence>
<evidence type="ECO:0000259" key="5">
    <source>
        <dbReference type="Pfam" id="PF02775"/>
    </source>
</evidence>
<keyword evidence="2 3" id="KW-0786">Thiamine pyrophosphate</keyword>
<feature type="domain" description="Thiamine pyrophosphate enzyme TPP-binding" evidence="5">
    <location>
        <begin position="421"/>
        <end position="576"/>
    </location>
</feature>
<dbReference type="InterPro" id="IPR029035">
    <property type="entry name" value="DHS-like_NAD/FAD-binding_dom"/>
</dbReference>
<dbReference type="GO" id="GO:0019752">
    <property type="term" value="P:carboxylic acid metabolic process"/>
    <property type="evidence" value="ECO:0007669"/>
    <property type="project" value="UniProtKB-ARBA"/>
</dbReference>
<dbReference type="GO" id="GO:0000287">
    <property type="term" value="F:magnesium ion binding"/>
    <property type="evidence" value="ECO:0007669"/>
    <property type="project" value="InterPro"/>
</dbReference>
<sequence length="628" mass="67858">MIVPARVPQDLGNIATDNRFSEANEAATERAARMSQTVSDFIVQRLHQWGVRHIFGYPGDGINGVFGAMNRAEGKLGFVQARHEEMAAFMASAYAKFSGQLGVCIATSGPGASHLVTGLYDALLDHQPVLAIVGQQARNALGGHYQQELDLLSMFKDVAGAYVMQASSPAQVRHLIDRSVRIALARRTPTVIILPNDLQEEAYEDPPRAHGTLHSGIGYSAPSIMPRDADLDRAADVLNAGKKVAMLVGAGALGATDEVIAVADRLSAGCAKALLGKAALLDDLPWVTGSIGLLGTEPSYNMMMECDTLLMVGSAFPYAEFLPKEGAARGVQIDIDASMMSIRFPMEVGLVGDAAETLRALLPRLAPKSDGAWRKGIEDDVAKWWKTLDDRAHQPAAPVNPQLVAWELSPRLPDRAIITSDSGSCANWFARDLKMRRGMTASLSGGLASMGAAVPYALAAKYAHPDRPVIALVGDGAMQMNNMAELITAAKYWRSWRDPRFIVCVFNNEDLNQVTWEQRIINGDPKFEASQRIPDVSYSRFAELIGLRGIFVDSPQLLGSAWEQALASEMPVVLEVKTDPEVPPLPPHITLQQAKNFSLALLKGDPNESGMIKGAARQVFESIMPGKQ</sequence>
<name>A0A562KFX1_9BRAD</name>
<evidence type="ECO:0000256" key="1">
    <source>
        <dbReference type="ARBA" id="ARBA00007812"/>
    </source>
</evidence>
<dbReference type="PROSITE" id="PS00187">
    <property type="entry name" value="TPP_ENZYMES"/>
    <property type="match status" value="1"/>
</dbReference>
<dbReference type="Pfam" id="PF02776">
    <property type="entry name" value="TPP_enzyme_N"/>
    <property type="match status" value="1"/>
</dbReference>
<dbReference type="InterPro" id="IPR012000">
    <property type="entry name" value="Thiamin_PyroP_enz_cen_dom"/>
</dbReference>
<dbReference type="Proteomes" id="UP000317176">
    <property type="component" value="Unassembled WGS sequence"/>
</dbReference>